<dbReference type="InterPro" id="IPR036388">
    <property type="entry name" value="WH-like_DNA-bd_sf"/>
</dbReference>
<feature type="domain" description="Transcriptional repressor PaaX-like N-terminal" evidence="1">
    <location>
        <begin position="8"/>
        <end position="73"/>
    </location>
</feature>
<dbReference type="Pfam" id="PF20803">
    <property type="entry name" value="PaaX_M"/>
    <property type="match status" value="1"/>
</dbReference>
<dbReference type="InterPro" id="IPR011965">
    <property type="entry name" value="PaaX_trns_reg"/>
</dbReference>
<feature type="domain" description="Transcriptional repressor PaaX-like C-terminal" evidence="2">
    <location>
        <begin position="173"/>
        <end position="253"/>
    </location>
</feature>
<evidence type="ECO:0000259" key="1">
    <source>
        <dbReference type="Pfam" id="PF07848"/>
    </source>
</evidence>
<protein>
    <submittedName>
        <fullName evidence="4">PaaX family transcriptional regulator C-terminal domain-containing protein</fullName>
    </submittedName>
</protein>
<evidence type="ECO:0000259" key="3">
    <source>
        <dbReference type="Pfam" id="PF20803"/>
    </source>
</evidence>
<dbReference type="Gene3D" id="1.10.10.10">
    <property type="entry name" value="Winged helix-like DNA-binding domain superfamily/Winged helix DNA-binding domain"/>
    <property type="match status" value="1"/>
</dbReference>
<dbReference type="Pfam" id="PF07848">
    <property type="entry name" value="PaaX"/>
    <property type="match status" value="1"/>
</dbReference>
<sequence>MAPPSASASAIMLTFLGEHLFDHGVCVYSGSVIDVLARAGVSEEATRSTLTRMTARGLLRRQRSGRRMYFGLTPHSTRVLRDGAVRLWQTGAVNRDWDGTWTLLAFSLPGERQRERHDLRASLAWSGFGPVQGGLWIAPGAPDVSHLLAGHIRVFRGTADPSTDVAEMIAGAYDLPALAARYEDFLARWSADPAFDDPLATKLLLVTDWLQIIRRDPRLPVSHLPSQWPAVEAQEMFFRLNETLADPAAKIAAALLETVPDTGE</sequence>
<dbReference type="PIRSF" id="PIRSF020623">
    <property type="entry name" value="PaaX"/>
    <property type="match status" value="1"/>
</dbReference>
<dbReference type="RefSeq" id="WP_378963734.1">
    <property type="nucleotide sequence ID" value="NZ_JBHTBJ010000001.1"/>
</dbReference>
<dbReference type="EMBL" id="JBHTBJ010000001">
    <property type="protein sequence ID" value="MFC7272350.1"/>
    <property type="molecule type" value="Genomic_DNA"/>
</dbReference>
<gene>
    <name evidence="4" type="ORF">ACFQS1_00025</name>
</gene>
<feature type="domain" description="Transcriptional repressor PaaX-like central Cas2-like" evidence="3">
    <location>
        <begin position="95"/>
        <end position="141"/>
    </location>
</feature>
<reference evidence="5" key="1">
    <citation type="journal article" date="2019" name="Int. J. Syst. Evol. Microbiol.">
        <title>The Global Catalogue of Microorganisms (GCM) 10K type strain sequencing project: providing services to taxonomists for standard genome sequencing and annotation.</title>
        <authorList>
            <consortium name="The Broad Institute Genomics Platform"/>
            <consortium name="The Broad Institute Genome Sequencing Center for Infectious Disease"/>
            <person name="Wu L."/>
            <person name="Ma J."/>
        </authorList>
    </citation>
    <scope>NUCLEOTIDE SEQUENCE [LARGE SCALE GENOMIC DNA]</scope>
    <source>
        <strain evidence="5">XZYJT-10</strain>
    </source>
</reference>
<proteinExistence type="predicted"/>
<dbReference type="Gene3D" id="3.30.70.2650">
    <property type="match status" value="1"/>
</dbReference>
<dbReference type="Gene3D" id="1.20.58.1460">
    <property type="match status" value="1"/>
</dbReference>
<comment type="caution">
    <text evidence="4">The sequence shown here is derived from an EMBL/GenBank/DDBJ whole genome shotgun (WGS) entry which is preliminary data.</text>
</comment>
<dbReference type="PANTHER" id="PTHR30319">
    <property type="entry name" value="PHENYLACETIC ACID REGULATOR-RELATED TRANSCRIPTIONAL REPRESSOR"/>
    <property type="match status" value="1"/>
</dbReference>
<dbReference type="Proteomes" id="UP001596548">
    <property type="component" value="Unassembled WGS sequence"/>
</dbReference>
<dbReference type="InterPro" id="IPR013225">
    <property type="entry name" value="PaaX_C"/>
</dbReference>
<accession>A0ABW2HGV2</accession>
<dbReference type="Pfam" id="PF08223">
    <property type="entry name" value="PaaX_C"/>
    <property type="match status" value="1"/>
</dbReference>
<organism evidence="4 5">
    <name type="scientific">Paractinoplanes rhizophilus</name>
    <dbReference type="NCBI Taxonomy" id="1416877"/>
    <lineage>
        <taxon>Bacteria</taxon>
        <taxon>Bacillati</taxon>
        <taxon>Actinomycetota</taxon>
        <taxon>Actinomycetes</taxon>
        <taxon>Micromonosporales</taxon>
        <taxon>Micromonosporaceae</taxon>
        <taxon>Paractinoplanes</taxon>
    </lineage>
</organism>
<evidence type="ECO:0000313" key="5">
    <source>
        <dbReference type="Proteomes" id="UP001596548"/>
    </source>
</evidence>
<name>A0ABW2HGV2_9ACTN</name>
<keyword evidence="5" id="KW-1185">Reference proteome</keyword>
<dbReference type="InterPro" id="IPR048846">
    <property type="entry name" value="PaaX-like_central"/>
</dbReference>
<evidence type="ECO:0000259" key="2">
    <source>
        <dbReference type="Pfam" id="PF08223"/>
    </source>
</evidence>
<evidence type="ECO:0000313" key="4">
    <source>
        <dbReference type="EMBL" id="MFC7272350.1"/>
    </source>
</evidence>
<dbReference type="InterPro" id="IPR012906">
    <property type="entry name" value="PaaX-like_N"/>
</dbReference>
<dbReference type="PANTHER" id="PTHR30319:SF1">
    <property type="entry name" value="TRANSCRIPTIONAL REPRESSOR PAAX"/>
    <property type="match status" value="1"/>
</dbReference>